<dbReference type="NCBIfam" id="TIGR04056">
    <property type="entry name" value="OMP_RagA_SusC"/>
    <property type="match status" value="1"/>
</dbReference>
<keyword evidence="3 7" id="KW-1134">Transmembrane beta strand</keyword>
<keyword evidence="4 7" id="KW-0812">Transmembrane</keyword>
<dbReference type="InterPro" id="IPR023996">
    <property type="entry name" value="TonB-dep_OMP_SusC/RagA"/>
</dbReference>
<dbReference type="Pfam" id="PF07715">
    <property type="entry name" value="Plug"/>
    <property type="match status" value="1"/>
</dbReference>
<reference evidence="9" key="2">
    <citation type="submission" date="2020-09" db="EMBL/GenBank/DDBJ databases">
        <authorList>
            <person name="Sun Q."/>
            <person name="Zhou Y."/>
        </authorList>
    </citation>
    <scope>NUCLEOTIDE SEQUENCE</scope>
    <source>
        <strain evidence="9">CGMCC 1.15966</strain>
    </source>
</reference>
<dbReference type="InterPro" id="IPR008969">
    <property type="entry name" value="CarboxyPept-like_regulatory"/>
</dbReference>
<protein>
    <submittedName>
        <fullName evidence="9">SusC/RagA family TonB-linked outer membrane protein</fullName>
    </submittedName>
</protein>
<evidence type="ECO:0000256" key="7">
    <source>
        <dbReference type="PROSITE-ProRule" id="PRU01360"/>
    </source>
</evidence>
<evidence type="ECO:0000256" key="6">
    <source>
        <dbReference type="ARBA" id="ARBA00023237"/>
    </source>
</evidence>
<dbReference type="InterPro" id="IPR037066">
    <property type="entry name" value="Plug_dom_sf"/>
</dbReference>
<comment type="subcellular location">
    <subcellularLocation>
        <location evidence="1 7">Cell outer membrane</location>
        <topology evidence="1 7">Multi-pass membrane protein</topology>
    </subcellularLocation>
</comment>
<dbReference type="InterPro" id="IPR023997">
    <property type="entry name" value="TonB-dep_OMP_SusC/RagA_CS"/>
</dbReference>
<comment type="caution">
    <text evidence="9">The sequence shown here is derived from an EMBL/GenBank/DDBJ whole genome shotgun (WGS) entry which is preliminary data.</text>
</comment>
<sequence>MKKRFSRPFFPLKRSHLVAGAVIIGLSLPGSSSVANELNRDEVESYSSQQEVKGKVTSGGVVLPGVTVTVKEDPSKSTSTNASGEFSIAAENGQTLVFTAIGHEKKEVAITGTTVNVELNSSEENIDEVVVTGYSTQKKGDISASIVSLDQKKLKDTKSPNVSNLLQGKVAGVDVVGTGRPGQQANVKIRGRSSLSSGTNPLWVVDGVITHGVANINPNDIESISVLKDAAATTQYGSRGTNGVIVVTTKRALREGEGTFSVNLSSGISKFNFGNFDLMNSQELWDYYQTFPNQDDIDDNVSKDVLNNDYNWLKNGTQNAPVNDFSASYMGKTDKTSVFASANYYGEKGSIKGYDFERLTGRFNVEHKLTDRLTFKPKLNAAYTTYTDKQHSLYNMMFYLPWDNPYNTDGTIKNPQAPDATVAWFGRDHTNYLYDLQYNYGKGQTLDMQGNFDFSYRISDRFTFESMNNLTYYNQTAMRYADPNSNEGRGNKGTIYQFSDKRITRFFNQMLKYNETFGKHTVSGFAAYEYSDYVYSSQNATGKGIAPGSEILGNAASVLDFGGTKNDYSFQSGILQGTYGYDNRYNVMASFRVDGSSRFGREQQYGAFYSVSGAWNINNEAFFNVPSINLLRLKASYGGVGNVPVDYYSSFATYGLNAQYNGEPAAIQKNFQNAHVSWEKSYDANLGLELGMFNRLNLSVDLYNKNTSGLLYFVDFPSTAGWDGYWLNIGGLRNRGVEVALSGSVFSPGNPFQWDLGVNIAHNNNRITSLKDDQDIPKGNMRFSVGHDVDSWYMRKWVGVNPENGAPLWESVNEETGEVSTTSVYNDATLQFVGAATPKFQGGFNSAMTYKGFNLNANFAYQNGGITYNAARELFDSDGAYASYNQMILKDGWSRWSPENPNATHPKAEYNNTSLSNKTSSRYLESTNFLRLRNVTLGYTFSESLVNKLKLKGLNVYVSGDNLWTSTKFSGLDPEAAILGNDNAVDKAGGGDATSQYPAPKRLVFGLNLTF</sequence>
<dbReference type="SUPFAM" id="SSF49464">
    <property type="entry name" value="Carboxypeptidase regulatory domain-like"/>
    <property type="match status" value="1"/>
</dbReference>
<keyword evidence="2 7" id="KW-0813">Transport</keyword>
<dbReference type="NCBIfam" id="TIGR04057">
    <property type="entry name" value="SusC_RagA_signa"/>
    <property type="match status" value="1"/>
</dbReference>
<gene>
    <name evidence="9" type="ORF">GCM10011516_02740</name>
</gene>
<dbReference type="InterPro" id="IPR012910">
    <property type="entry name" value="Plug_dom"/>
</dbReference>
<dbReference type="InterPro" id="IPR039426">
    <property type="entry name" value="TonB-dep_rcpt-like"/>
</dbReference>
<evidence type="ECO:0000313" key="9">
    <source>
        <dbReference type="EMBL" id="GGE08422.1"/>
    </source>
</evidence>
<dbReference type="Gene3D" id="2.40.170.20">
    <property type="entry name" value="TonB-dependent receptor, beta-barrel domain"/>
    <property type="match status" value="1"/>
</dbReference>
<reference evidence="9" key="1">
    <citation type="journal article" date="2014" name="Int. J. Syst. Evol. Microbiol.">
        <title>Complete genome sequence of Corynebacterium casei LMG S-19264T (=DSM 44701T), isolated from a smear-ripened cheese.</title>
        <authorList>
            <consortium name="US DOE Joint Genome Institute (JGI-PGF)"/>
            <person name="Walter F."/>
            <person name="Albersmeier A."/>
            <person name="Kalinowski J."/>
            <person name="Ruckert C."/>
        </authorList>
    </citation>
    <scope>NUCLEOTIDE SEQUENCE</scope>
    <source>
        <strain evidence="9">CGMCC 1.15966</strain>
    </source>
</reference>
<comment type="similarity">
    <text evidence="7">Belongs to the TonB-dependent receptor family.</text>
</comment>
<keyword evidence="10" id="KW-1185">Reference proteome</keyword>
<keyword evidence="6 7" id="KW-0998">Cell outer membrane</keyword>
<dbReference type="Pfam" id="PF13715">
    <property type="entry name" value="CarbopepD_reg_2"/>
    <property type="match status" value="1"/>
</dbReference>
<keyword evidence="5 7" id="KW-0472">Membrane</keyword>
<evidence type="ECO:0000256" key="3">
    <source>
        <dbReference type="ARBA" id="ARBA00022452"/>
    </source>
</evidence>
<name>A0A8H9KUB4_9SPHI</name>
<dbReference type="Gene3D" id="2.170.130.10">
    <property type="entry name" value="TonB-dependent receptor, plug domain"/>
    <property type="match status" value="1"/>
</dbReference>
<organism evidence="9 10">
    <name type="scientific">Sphingobacterium cellulitidis</name>
    <dbReference type="NCBI Taxonomy" id="1768011"/>
    <lineage>
        <taxon>Bacteria</taxon>
        <taxon>Pseudomonadati</taxon>
        <taxon>Bacteroidota</taxon>
        <taxon>Sphingobacteriia</taxon>
        <taxon>Sphingobacteriales</taxon>
        <taxon>Sphingobacteriaceae</taxon>
        <taxon>Sphingobacterium</taxon>
    </lineage>
</organism>
<dbReference type="InterPro" id="IPR036942">
    <property type="entry name" value="Beta-barrel_TonB_sf"/>
</dbReference>
<dbReference type="PROSITE" id="PS52016">
    <property type="entry name" value="TONB_DEPENDENT_REC_3"/>
    <property type="match status" value="1"/>
</dbReference>
<evidence type="ECO:0000259" key="8">
    <source>
        <dbReference type="Pfam" id="PF07715"/>
    </source>
</evidence>
<dbReference type="GO" id="GO:0009279">
    <property type="term" value="C:cell outer membrane"/>
    <property type="evidence" value="ECO:0007669"/>
    <property type="project" value="UniProtKB-SubCell"/>
</dbReference>
<dbReference type="RefSeq" id="WP_182497995.1">
    <property type="nucleotide sequence ID" value="NZ_BMKM01000001.1"/>
</dbReference>
<evidence type="ECO:0000256" key="2">
    <source>
        <dbReference type="ARBA" id="ARBA00022448"/>
    </source>
</evidence>
<dbReference type="Proteomes" id="UP000614460">
    <property type="component" value="Unassembled WGS sequence"/>
</dbReference>
<dbReference type="EMBL" id="BMKM01000001">
    <property type="protein sequence ID" value="GGE08422.1"/>
    <property type="molecule type" value="Genomic_DNA"/>
</dbReference>
<evidence type="ECO:0000256" key="5">
    <source>
        <dbReference type="ARBA" id="ARBA00023136"/>
    </source>
</evidence>
<feature type="domain" description="TonB-dependent receptor plug" evidence="8">
    <location>
        <begin position="139"/>
        <end position="244"/>
    </location>
</feature>
<dbReference type="AlphaFoldDB" id="A0A8H9KUB4"/>
<evidence type="ECO:0000313" key="10">
    <source>
        <dbReference type="Proteomes" id="UP000614460"/>
    </source>
</evidence>
<accession>A0A8H9KUB4</accession>
<evidence type="ECO:0000256" key="4">
    <source>
        <dbReference type="ARBA" id="ARBA00022692"/>
    </source>
</evidence>
<dbReference type="SUPFAM" id="SSF56935">
    <property type="entry name" value="Porins"/>
    <property type="match status" value="1"/>
</dbReference>
<proteinExistence type="inferred from homology"/>
<evidence type="ECO:0000256" key="1">
    <source>
        <dbReference type="ARBA" id="ARBA00004571"/>
    </source>
</evidence>